<accession>A0A8S1GYI0</accession>
<feature type="compositionally biased region" description="Basic residues" evidence="1">
    <location>
        <begin position="276"/>
        <end position="288"/>
    </location>
</feature>
<dbReference type="InterPro" id="IPR007304">
    <property type="entry name" value="TAP46-like"/>
</dbReference>
<dbReference type="Pfam" id="PF04177">
    <property type="entry name" value="TAP42"/>
    <property type="match status" value="1"/>
</dbReference>
<feature type="region of interest" description="Disordered" evidence="1">
    <location>
        <begin position="237"/>
        <end position="288"/>
    </location>
</feature>
<keyword evidence="3" id="KW-1185">Reference proteome</keyword>
<protein>
    <recommendedName>
        <fullName evidence="4">Immunoglobulin-binding protein 1</fullName>
    </recommendedName>
</protein>
<dbReference type="InterPro" id="IPR038511">
    <property type="entry name" value="TAP42/TAP46-like_sf"/>
</dbReference>
<dbReference type="PANTHER" id="PTHR10933">
    <property type="entry name" value="IMMUNOGLOBULIN-BINDING PROTEIN 1"/>
    <property type="match status" value="1"/>
</dbReference>
<comment type="caution">
    <text evidence="2">The sequence shown here is derived from an EMBL/GenBank/DDBJ whole genome shotgun (WGS) entry which is preliminary data.</text>
</comment>
<reference evidence="2" key="1">
    <citation type="submission" date="2020-10" db="EMBL/GenBank/DDBJ databases">
        <authorList>
            <person name="Kikuchi T."/>
        </authorList>
    </citation>
    <scope>NUCLEOTIDE SEQUENCE</scope>
    <source>
        <strain evidence="2">NKZ352</strain>
    </source>
</reference>
<dbReference type="GO" id="GO:0005829">
    <property type="term" value="C:cytosol"/>
    <property type="evidence" value="ECO:0007669"/>
    <property type="project" value="TreeGrafter"/>
</dbReference>
<dbReference type="EMBL" id="CAJGYM010000007">
    <property type="protein sequence ID" value="CAD6188044.1"/>
    <property type="molecule type" value="Genomic_DNA"/>
</dbReference>
<organism evidence="2 3">
    <name type="scientific">Caenorhabditis auriculariae</name>
    <dbReference type="NCBI Taxonomy" id="2777116"/>
    <lineage>
        <taxon>Eukaryota</taxon>
        <taxon>Metazoa</taxon>
        <taxon>Ecdysozoa</taxon>
        <taxon>Nematoda</taxon>
        <taxon>Chromadorea</taxon>
        <taxon>Rhabditida</taxon>
        <taxon>Rhabditina</taxon>
        <taxon>Rhabditomorpha</taxon>
        <taxon>Rhabditoidea</taxon>
        <taxon>Rhabditidae</taxon>
        <taxon>Peloderinae</taxon>
        <taxon>Caenorhabditis</taxon>
    </lineage>
</organism>
<evidence type="ECO:0000256" key="1">
    <source>
        <dbReference type="SAM" id="MobiDB-lite"/>
    </source>
</evidence>
<gene>
    <name evidence="2" type="ORF">CAUJ_LOCUS3963</name>
</gene>
<dbReference type="GO" id="GO:0009966">
    <property type="term" value="P:regulation of signal transduction"/>
    <property type="evidence" value="ECO:0007669"/>
    <property type="project" value="InterPro"/>
</dbReference>
<dbReference type="AlphaFoldDB" id="A0A8S1GYI0"/>
<dbReference type="Gene3D" id="1.25.40.540">
    <property type="entry name" value="TAP42-like family"/>
    <property type="match status" value="1"/>
</dbReference>
<evidence type="ECO:0000313" key="2">
    <source>
        <dbReference type="EMBL" id="CAD6188044.1"/>
    </source>
</evidence>
<dbReference type="GO" id="GO:0035303">
    <property type="term" value="P:regulation of dephosphorylation"/>
    <property type="evidence" value="ECO:0007669"/>
    <property type="project" value="TreeGrafter"/>
</dbReference>
<dbReference type="GO" id="GO:0051721">
    <property type="term" value="F:protein phosphatase 2A binding"/>
    <property type="evidence" value="ECO:0007669"/>
    <property type="project" value="TreeGrafter"/>
</dbReference>
<dbReference type="Proteomes" id="UP000835052">
    <property type="component" value="Unassembled WGS sequence"/>
</dbReference>
<dbReference type="PANTHER" id="PTHR10933:SF9">
    <property type="entry name" value="IMMUNOGLOBULIN-BINDING PROTEIN 1"/>
    <property type="match status" value="1"/>
</dbReference>
<name>A0A8S1GYI0_9PELO</name>
<evidence type="ECO:0008006" key="4">
    <source>
        <dbReference type="Google" id="ProtNLM"/>
    </source>
</evidence>
<dbReference type="OrthoDB" id="10261753at2759"/>
<sequence length="288" mass="33634">MEIQPRIRTSIDELEKITLTVNCLGLFSSNELIDDVPTDSLSFLLLPCYLGVLHQNITTEPKVKLAELERATIYYQSFLERARNLKIIDYNFHWDVEAEEEKLDGERRSKLTAEQARSLKLARFRKKKELTELESSIRHQIQTSDSEDSILRHLYVTQLKYWCEKSLEELQSIEEETPLLKMMAERGSTPMEPRPPRIASKPFIITRDEQQKKVFGIGYPAIPTMTVDQWYEKRFGHGQQASAPSSSAPRKDDSEEDENDDESRQRKIRMDEYKDTHRRGWGNTHNKG</sequence>
<feature type="compositionally biased region" description="Basic and acidic residues" evidence="1">
    <location>
        <begin position="262"/>
        <end position="275"/>
    </location>
</feature>
<evidence type="ECO:0000313" key="3">
    <source>
        <dbReference type="Proteomes" id="UP000835052"/>
    </source>
</evidence>
<proteinExistence type="predicted"/>